<protein>
    <submittedName>
        <fullName evidence="3">Nucleotidyltransferase family protein</fullName>
    </submittedName>
</protein>
<dbReference type="Gene3D" id="3.10.580.10">
    <property type="entry name" value="CBS-domain"/>
    <property type="match status" value="1"/>
</dbReference>
<dbReference type="AlphaFoldDB" id="A0A8J7J4P0"/>
<proteinExistence type="predicted"/>
<dbReference type="SUPFAM" id="SSF54631">
    <property type="entry name" value="CBS-domain pair"/>
    <property type="match status" value="1"/>
</dbReference>
<feature type="domain" description="CBS" evidence="2">
    <location>
        <begin position="1"/>
        <end position="58"/>
    </location>
</feature>
<dbReference type="EMBL" id="JAEMHM010000001">
    <property type="protein sequence ID" value="MBJ6723161.1"/>
    <property type="molecule type" value="Genomic_DNA"/>
</dbReference>
<dbReference type="InterPro" id="IPR046342">
    <property type="entry name" value="CBS_dom_sf"/>
</dbReference>
<evidence type="ECO:0000259" key="2">
    <source>
        <dbReference type="PROSITE" id="PS51371"/>
    </source>
</evidence>
<evidence type="ECO:0000313" key="3">
    <source>
        <dbReference type="EMBL" id="MBJ6723161.1"/>
    </source>
</evidence>
<dbReference type="CDD" id="cd04607">
    <property type="entry name" value="CBS_pair_NTP_transferase_assoc"/>
    <property type="match status" value="1"/>
</dbReference>
<organism evidence="3 4">
    <name type="scientific">Geomesophilobacter sediminis</name>
    <dbReference type="NCBI Taxonomy" id="2798584"/>
    <lineage>
        <taxon>Bacteria</taxon>
        <taxon>Pseudomonadati</taxon>
        <taxon>Thermodesulfobacteriota</taxon>
        <taxon>Desulfuromonadia</taxon>
        <taxon>Geobacterales</taxon>
        <taxon>Geobacteraceae</taxon>
        <taxon>Geomesophilobacter</taxon>
    </lineage>
</organism>
<dbReference type="RefSeq" id="WP_199382008.1">
    <property type="nucleotide sequence ID" value="NZ_JAEMHM010000001.1"/>
</dbReference>
<dbReference type="Proteomes" id="UP000636888">
    <property type="component" value="Unassembled WGS sequence"/>
</dbReference>
<dbReference type="InterPro" id="IPR000644">
    <property type="entry name" value="CBS_dom"/>
</dbReference>
<dbReference type="SUPFAM" id="SSF53448">
    <property type="entry name" value="Nucleotide-diphospho-sugar transferases"/>
    <property type="match status" value="1"/>
</dbReference>
<dbReference type="InterPro" id="IPR029044">
    <property type="entry name" value="Nucleotide-diphossugar_trans"/>
</dbReference>
<sequence length="349" mass="39295">MKSWKNILIEPDTPVVKAMEIIDASALQIALVVDAANRLLGTVTDGDIRRGILNNVGLNEPVRKVMFNKPSTARIEDGRESILSIMKARMLRQIPVLDRNGCVVGLEIWDDLMEVKQRDNAVLLMAGGLGSRLGDLTKDCPKPLLKVGDKPVLEIILENCIEYGLRKFFLSVNYKAHMVQDYFGDGARWGVEISYVQEEKRLGTAGALGILPFEPTLPLLVMNADVLTKINLQHLLDFHTAHQAVATMCVREYDFQVPYGVVKLDQHRLVGIEEKPVQSFFVSAGIYVLDALAFKYIPRNEFYDMPTLFEKIIAENHATAAFPVHEYWLDIGRLADYERANGEYSEVFK</sequence>
<dbReference type="Gene3D" id="3.90.550.10">
    <property type="entry name" value="Spore Coat Polysaccharide Biosynthesis Protein SpsA, Chain A"/>
    <property type="match status" value="1"/>
</dbReference>
<dbReference type="CDD" id="cd06426">
    <property type="entry name" value="NTP_transferase_like_2"/>
    <property type="match status" value="1"/>
</dbReference>
<reference evidence="3" key="1">
    <citation type="submission" date="2020-12" db="EMBL/GenBank/DDBJ databases">
        <title>Geomonas sp. Red875, isolated from river sediment.</title>
        <authorList>
            <person name="Xu Z."/>
            <person name="Zhang Z."/>
            <person name="Masuda Y."/>
            <person name="Itoh H."/>
            <person name="Senoo K."/>
        </authorList>
    </citation>
    <scope>NUCLEOTIDE SEQUENCE</scope>
    <source>
        <strain evidence="3">Red875</strain>
    </source>
</reference>
<gene>
    <name evidence="3" type="ORF">JFN93_00440</name>
</gene>
<evidence type="ECO:0000313" key="4">
    <source>
        <dbReference type="Proteomes" id="UP000636888"/>
    </source>
</evidence>
<dbReference type="PANTHER" id="PTHR22572">
    <property type="entry name" value="SUGAR-1-PHOSPHATE GUANYL TRANSFERASE"/>
    <property type="match status" value="1"/>
</dbReference>
<name>A0A8J7J4P0_9BACT</name>
<dbReference type="PROSITE" id="PS51371">
    <property type="entry name" value="CBS"/>
    <property type="match status" value="2"/>
</dbReference>
<evidence type="ECO:0000256" key="1">
    <source>
        <dbReference type="PROSITE-ProRule" id="PRU00703"/>
    </source>
</evidence>
<comment type="caution">
    <text evidence="3">The sequence shown here is derived from an EMBL/GenBank/DDBJ whole genome shotgun (WGS) entry which is preliminary data.</text>
</comment>
<dbReference type="Pfam" id="PF00483">
    <property type="entry name" value="NTP_transferase"/>
    <property type="match status" value="1"/>
</dbReference>
<dbReference type="InterPro" id="IPR005835">
    <property type="entry name" value="NTP_transferase_dom"/>
</dbReference>
<accession>A0A8J7J4P0</accession>
<feature type="domain" description="CBS" evidence="2">
    <location>
        <begin position="66"/>
        <end position="122"/>
    </location>
</feature>
<dbReference type="InterPro" id="IPR050486">
    <property type="entry name" value="Mannose-1P_guanyltransferase"/>
</dbReference>
<keyword evidence="1" id="KW-0129">CBS domain</keyword>
<keyword evidence="4" id="KW-1185">Reference proteome</keyword>
<dbReference type="Pfam" id="PF00571">
    <property type="entry name" value="CBS"/>
    <property type="match status" value="1"/>
</dbReference>